<evidence type="ECO:0000313" key="2">
    <source>
        <dbReference type="Proteomes" id="UP000694864"/>
    </source>
</evidence>
<evidence type="ECO:0000313" key="3">
    <source>
        <dbReference type="RefSeq" id="XP_010431586.1"/>
    </source>
</evidence>
<reference evidence="3" key="2">
    <citation type="submission" date="2025-08" db="UniProtKB">
        <authorList>
            <consortium name="RefSeq"/>
        </authorList>
    </citation>
    <scope>IDENTIFICATION</scope>
    <source>
        <tissue evidence="3">Leaf</tissue>
    </source>
</reference>
<dbReference type="PANTHER" id="PTHR33710:SF62">
    <property type="entry name" value="DUF4283 DOMAIN PROTEIN"/>
    <property type="match status" value="1"/>
</dbReference>
<accession>A0ABM0TUD3</accession>
<feature type="domain" description="Endonuclease/exonuclease/phosphatase" evidence="1">
    <location>
        <begin position="4"/>
        <end position="225"/>
    </location>
</feature>
<dbReference type="SUPFAM" id="SSF56219">
    <property type="entry name" value="DNase I-like"/>
    <property type="match status" value="1"/>
</dbReference>
<dbReference type="Gene3D" id="3.60.10.10">
    <property type="entry name" value="Endonuclease/exonuclease/phosphatase"/>
    <property type="match status" value="1"/>
</dbReference>
<gene>
    <name evidence="3" type="primary">LOC104715920</name>
</gene>
<name>A0ABM0TUD3_CAMSA</name>
<proteinExistence type="predicted"/>
<evidence type="ECO:0000259" key="1">
    <source>
        <dbReference type="Pfam" id="PF03372"/>
    </source>
</evidence>
<keyword evidence="2" id="KW-1185">Reference proteome</keyword>
<organism evidence="2 3">
    <name type="scientific">Camelina sativa</name>
    <name type="common">False flax</name>
    <name type="synonym">Myagrum sativum</name>
    <dbReference type="NCBI Taxonomy" id="90675"/>
    <lineage>
        <taxon>Eukaryota</taxon>
        <taxon>Viridiplantae</taxon>
        <taxon>Streptophyta</taxon>
        <taxon>Embryophyta</taxon>
        <taxon>Tracheophyta</taxon>
        <taxon>Spermatophyta</taxon>
        <taxon>Magnoliopsida</taxon>
        <taxon>eudicotyledons</taxon>
        <taxon>Gunneridae</taxon>
        <taxon>Pentapetalae</taxon>
        <taxon>rosids</taxon>
        <taxon>malvids</taxon>
        <taxon>Brassicales</taxon>
        <taxon>Brassicaceae</taxon>
        <taxon>Camelineae</taxon>
        <taxon>Camelina</taxon>
    </lineage>
</organism>
<protein>
    <submittedName>
        <fullName evidence="3">Uncharacterized protein LOC104715920</fullName>
    </submittedName>
</protein>
<dbReference type="InterPro" id="IPR036691">
    <property type="entry name" value="Endo/exonu/phosph_ase_sf"/>
</dbReference>
<dbReference type="PANTHER" id="PTHR33710">
    <property type="entry name" value="BNAC02G09200D PROTEIN"/>
    <property type="match status" value="1"/>
</dbReference>
<dbReference type="Proteomes" id="UP000694864">
    <property type="component" value="Chromosome 9"/>
</dbReference>
<sequence length="338" mass="39176">MRILSWNCQGARAEPTTRRIEEMHKMYSPSFMFLCETKNDRSFMEDKQTSLGYDNLFTVEPKGNNNDGGLALFYSNDYPVHILASDDHLIDTETVIDGNRVFMTFVYGDPVVKCRQYVWERLTRIGIARSDACWFIIGDFNEITGNHEKRGGKKRSENSFLPFRAMIQACGFIDFPFQGNQFSWKGQRTNGNIRSQLDRAMGNKEWHNIFPHTNVEYLKMWGSDHRPLLASIPSSLKKKFMLDKRRSGKAGLKEAMMEGWCVKGSHENHHPLSKKIQNSQRIISFGKKSTQTNAEKLIKELQNKIDETYEDILAPPETLLDLKLRLCDAYKEEGTFWF</sequence>
<dbReference type="RefSeq" id="XP_010431586.1">
    <property type="nucleotide sequence ID" value="XM_010433284.1"/>
</dbReference>
<reference evidence="2" key="1">
    <citation type="journal article" date="2014" name="Nat. Commun.">
        <title>The emerging biofuel crop Camelina sativa retains a highly undifferentiated hexaploid genome structure.</title>
        <authorList>
            <person name="Kagale S."/>
            <person name="Koh C."/>
            <person name="Nixon J."/>
            <person name="Bollina V."/>
            <person name="Clarke W.E."/>
            <person name="Tuteja R."/>
            <person name="Spillane C."/>
            <person name="Robinson S.J."/>
            <person name="Links M.G."/>
            <person name="Clarke C."/>
            <person name="Higgins E.E."/>
            <person name="Huebert T."/>
            <person name="Sharpe A.G."/>
            <person name="Parkin I.A."/>
        </authorList>
    </citation>
    <scope>NUCLEOTIDE SEQUENCE [LARGE SCALE GENOMIC DNA]</scope>
    <source>
        <strain evidence="2">cv. DH55</strain>
    </source>
</reference>
<dbReference type="GeneID" id="104715920"/>
<dbReference type="Pfam" id="PF03372">
    <property type="entry name" value="Exo_endo_phos"/>
    <property type="match status" value="1"/>
</dbReference>
<dbReference type="InterPro" id="IPR005135">
    <property type="entry name" value="Endo/exonuclease/phosphatase"/>
</dbReference>